<dbReference type="Proteomes" id="UP000299102">
    <property type="component" value="Unassembled WGS sequence"/>
</dbReference>
<evidence type="ECO:0000313" key="1">
    <source>
        <dbReference type="EMBL" id="GBP53315.1"/>
    </source>
</evidence>
<keyword evidence="2" id="KW-1185">Reference proteome</keyword>
<dbReference type="AlphaFoldDB" id="A0A4C1WT98"/>
<evidence type="ECO:0000313" key="2">
    <source>
        <dbReference type="Proteomes" id="UP000299102"/>
    </source>
</evidence>
<accession>A0A4C1WT98</accession>
<comment type="caution">
    <text evidence="1">The sequence shown here is derived from an EMBL/GenBank/DDBJ whole genome shotgun (WGS) entry which is preliminary data.</text>
</comment>
<sequence length="113" mass="12544">MVFKSSVGCSAALAAAGAGRAGRARIWPFQVGDASESNTTKPVRYKRSPKFVDITVYPFKTDNRAPLGTVVGVTWIKPNWKFMSATGRRTGQIDDRFRLSCEYAMEDFARAKF</sequence>
<name>A0A4C1WT98_EUMVA</name>
<organism evidence="1 2">
    <name type="scientific">Eumeta variegata</name>
    <name type="common">Bagworm moth</name>
    <name type="synonym">Eumeta japonica</name>
    <dbReference type="NCBI Taxonomy" id="151549"/>
    <lineage>
        <taxon>Eukaryota</taxon>
        <taxon>Metazoa</taxon>
        <taxon>Ecdysozoa</taxon>
        <taxon>Arthropoda</taxon>
        <taxon>Hexapoda</taxon>
        <taxon>Insecta</taxon>
        <taxon>Pterygota</taxon>
        <taxon>Neoptera</taxon>
        <taxon>Endopterygota</taxon>
        <taxon>Lepidoptera</taxon>
        <taxon>Glossata</taxon>
        <taxon>Ditrysia</taxon>
        <taxon>Tineoidea</taxon>
        <taxon>Psychidae</taxon>
        <taxon>Oiketicinae</taxon>
        <taxon>Eumeta</taxon>
    </lineage>
</organism>
<reference evidence="1 2" key="1">
    <citation type="journal article" date="2019" name="Commun. Biol.">
        <title>The bagworm genome reveals a unique fibroin gene that provides high tensile strength.</title>
        <authorList>
            <person name="Kono N."/>
            <person name="Nakamura H."/>
            <person name="Ohtoshi R."/>
            <person name="Tomita M."/>
            <person name="Numata K."/>
            <person name="Arakawa K."/>
        </authorList>
    </citation>
    <scope>NUCLEOTIDE SEQUENCE [LARGE SCALE GENOMIC DNA]</scope>
</reference>
<dbReference type="EMBL" id="BGZK01000621">
    <property type="protein sequence ID" value="GBP53315.1"/>
    <property type="molecule type" value="Genomic_DNA"/>
</dbReference>
<proteinExistence type="predicted"/>
<gene>
    <name evidence="1" type="ORF">EVAR_46572_1</name>
</gene>
<protein>
    <submittedName>
        <fullName evidence="1">Uncharacterized protein</fullName>
    </submittedName>
</protein>